<dbReference type="AlphaFoldDB" id="A0A840V4S2"/>
<organism evidence="3 4">
    <name type="scientific">Desulfoprunum benzoelyticum</name>
    <dbReference type="NCBI Taxonomy" id="1506996"/>
    <lineage>
        <taxon>Bacteria</taxon>
        <taxon>Pseudomonadati</taxon>
        <taxon>Thermodesulfobacteriota</taxon>
        <taxon>Desulfobulbia</taxon>
        <taxon>Desulfobulbales</taxon>
        <taxon>Desulfobulbaceae</taxon>
        <taxon>Desulfoprunum</taxon>
    </lineage>
</organism>
<evidence type="ECO:0008006" key="5">
    <source>
        <dbReference type="Google" id="ProtNLM"/>
    </source>
</evidence>
<proteinExistence type="predicted"/>
<dbReference type="RefSeq" id="WP_183350476.1">
    <property type="nucleotide sequence ID" value="NZ_JACHEO010000008.1"/>
</dbReference>
<keyword evidence="2" id="KW-0732">Signal</keyword>
<evidence type="ECO:0000313" key="3">
    <source>
        <dbReference type="EMBL" id="MBB5348091.1"/>
    </source>
</evidence>
<dbReference type="Proteomes" id="UP000539642">
    <property type="component" value="Unassembled WGS sequence"/>
</dbReference>
<feature type="region of interest" description="Disordered" evidence="1">
    <location>
        <begin position="220"/>
        <end position="259"/>
    </location>
</feature>
<reference evidence="3 4" key="1">
    <citation type="submission" date="2020-08" db="EMBL/GenBank/DDBJ databases">
        <title>Genomic Encyclopedia of Type Strains, Phase IV (KMG-IV): sequencing the most valuable type-strain genomes for metagenomic binning, comparative biology and taxonomic classification.</title>
        <authorList>
            <person name="Goeker M."/>
        </authorList>
    </citation>
    <scope>NUCLEOTIDE SEQUENCE [LARGE SCALE GENOMIC DNA]</scope>
    <source>
        <strain evidence="3 4">DSM 28570</strain>
    </source>
</reference>
<evidence type="ECO:0000256" key="1">
    <source>
        <dbReference type="SAM" id="MobiDB-lite"/>
    </source>
</evidence>
<feature type="signal peptide" evidence="2">
    <location>
        <begin position="1"/>
        <end position="25"/>
    </location>
</feature>
<feature type="compositionally biased region" description="Gly residues" evidence="1">
    <location>
        <begin position="227"/>
        <end position="237"/>
    </location>
</feature>
<comment type="caution">
    <text evidence="3">The sequence shown here is derived from an EMBL/GenBank/DDBJ whole genome shotgun (WGS) entry which is preliminary data.</text>
</comment>
<protein>
    <recommendedName>
        <fullName evidence="5">FecR protein domain-containing protein</fullName>
    </recommendedName>
</protein>
<accession>A0A840V4S2</accession>
<feature type="chain" id="PRO_5032559068" description="FecR protein domain-containing protein" evidence="2">
    <location>
        <begin position="26"/>
        <end position="259"/>
    </location>
</feature>
<sequence>MHKSLKSIALCLAVAFSLSSTVSFANQGGSIGQGNISVLKDDQVVDTLKGQSPIDESSMLVCDGKCMIKSAGISLVAADQAKFAIKNEAETFRLFLQSGSVDYVITENARKIAFHTPEGVYSIAEVIFNAASDPVVKGSVAVTKDGKTEVSVTEGRLMFATADGMKTVNANEKIVLAISTPPPAAPAGDSPKNDDNDRKKGAYWFAGTVAAGALLIALADDNDSDGPGAGPAAGPGAGPAPSPKPSPGPKPTPPASPST</sequence>
<feature type="compositionally biased region" description="Pro residues" evidence="1">
    <location>
        <begin position="238"/>
        <end position="259"/>
    </location>
</feature>
<dbReference type="EMBL" id="JACHEO010000008">
    <property type="protein sequence ID" value="MBB5348091.1"/>
    <property type="molecule type" value="Genomic_DNA"/>
</dbReference>
<feature type="region of interest" description="Disordered" evidence="1">
    <location>
        <begin position="179"/>
        <end position="199"/>
    </location>
</feature>
<evidence type="ECO:0000313" key="4">
    <source>
        <dbReference type="Proteomes" id="UP000539642"/>
    </source>
</evidence>
<evidence type="ECO:0000256" key="2">
    <source>
        <dbReference type="SAM" id="SignalP"/>
    </source>
</evidence>
<keyword evidence="4" id="KW-1185">Reference proteome</keyword>
<name>A0A840V4S2_9BACT</name>
<gene>
    <name evidence="3" type="ORF">HNQ81_001822</name>
</gene>